<keyword evidence="3" id="KW-1185">Reference proteome</keyword>
<dbReference type="EMBL" id="FQXS01000016">
    <property type="protein sequence ID" value="SHH94152.1"/>
    <property type="molecule type" value="Genomic_DNA"/>
</dbReference>
<gene>
    <name evidence="2" type="ORF">SAMN02745124_02725</name>
</gene>
<dbReference type="InterPro" id="IPR012347">
    <property type="entry name" value="Ferritin-like"/>
</dbReference>
<dbReference type="CDD" id="cd01045">
    <property type="entry name" value="Ferritin_like_AB"/>
    <property type="match status" value="1"/>
</dbReference>
<dbReference type="GO" id="GO:0046872">
    <property type="term" value="F:metal ion binding"/>
    <property type="evidence" value="ECO:0007669"/>
    <property type="project" value="InterPro"/>
</dbReference>
<dbReference type="OrthoDB" id="285281at2"/>
<dbReference type="PANTHER" id="PTHR43031">
    <property type="entry name" value="FAD-DEPENDENT OXIDOREDUCTASE"/>
    <property type="match status" value="1"/>
</dbReference>
<dbReference type="Pfam" id="PF02915">
    <property type="entry name" value="Rubrerythrin"/>
    <property type="match status" value="1"/>
</dbReference>
<dbReference type="STRING" id="1121409.SAMN02745124_02725"/>
<accession>A0A1M5X3I5</accession>
<reference evidence="2 3" key="1">
    <citation type="submission" date="2016-11" db="EMBL/GenBank/DDBJ databases">
        <authorList>
            <person name="Jaros S."/>
            <person name="Januszkiewicz K."/>
            <person name="Wedrychowicz H."/>
        </authorList>
    </citation>
    <scope>NUCLEOTIDE SEQUENCE [LARGE SCALE GENOMIC DNA]</scope>
    <source>
        <strain evidence="2 3">DSM 9705</strain>
    </source>
</reference>
<dbReference type="InterPro" id="IPR009078">
    <property type="entry name" value="Ferritin-like_SF"/>
</dbReference>
<dbReference type="PROSITE" id="PS50206">
    <property type="entry name" value="RHODANESE_3"/>
    <property type="match status" value="1"/>
</dbReference>
<dbReference type="Gene3D" id="1.20.1260.10">
    <property type="match status" value="1"/>
</dbReference>
<dbReference type="GO" id="GO:0016740">
    <property type="term" value="F:transferase activity"/>
    <property type="evidence" value="ECO:0007669"/>
    <property type="project" value="UniProtKB-KW"/>
</dbReference>
<dbReference type="RefSeq" id="WP_073376899.1">
    <property type="nucleotide sequence ID" value="NZ_FQXS01000016.1"/>
</dbReference>
<dbReference type="CDD" id="cd00158">
    <property type="entry name" value="RHOD"/>
    <property type="match status" value="1"/>
</dbReference>
<evidence type="ECO:0000313" key="3">
    <source>
        <dbReference type="Proteomes" id="UP000184139"/>
    </source>
</evidence>
<dbReference type="InterPro" id="IPR001763">
    <property type="entry name" value="Rhodanese-like_dom"/>
</dbReference>
<feature type="domain" description="Rhodanese" evidence="1">
    <location>
        <begin position="26"/>
        <end position="110"/>
    </location>
</feature>
<dbReference type="Pfam" id="PF00581">
    <property type="entry name" value="Rhodanese"/>
    <property type="match status" value="1"/>
</dbReference>
<dbReference type="InterPro" id="IPR036873">
    <property type="entry name" value="Rhodanese-like_dom_sf"/>
</dbReference>
<dbReference type="Gene3D" id="3.40.250.10">
    <property type="entry name" value="Rhodanese-like domain"/>
    <property type="match status" value="1"/>
</dbReference>
<evidence type="ECO:0000313" key="2">
    <source>
        <dbReference type="EMBL" id="SHH94152.1"/>
    </source>
</evidence>
<organism evidence="2 3">
    <name type="scientific">Desulfofustis glycolicus DSM 9705</name>
    <dbReference type="NCBI Taxonomy" id="1121409"/>
    <lineage>
        <taxon>Bacteria</taxon>
        <taxon>Pseudomonadati</taxon>
        <taxon>Thermodesulfobacteriota</taxon>
        <taxon>Desulfobulbia</taxon>
        <taxon>Desulfobulbales</taxon>
        <taxon>Desulfocapsaceae</taxon>
        <taxon>Desulfofustis</taxon>
    </lineage>
</organism>
<name>A0A1M5X3I5_9BACT</name>
<dbReference type="Proteomes" id="UP000184139">
    <property type="component" value="Unassembled WGS sequence"/>
</dbReference>
<dbReference type="GO" id="GO:0016491">
    <property type="term" value="F:oxidoreductase activity"/>
    <property type="evidence" value="ECO:0007669"/>
    <property type="project" value="InterPro"/>
</dbReference>
<protein>
    <submittedName>
        <fullName evidence="2">Rhodanese-related sulfurtransferase</fullName>
    </submittedName>
</protein>
<dbReference type="InterPro" id="IPR050229">
    <property type="entry name" value="GlpE_sulfurtransferase"/>
</dbReference>
<dbReference type="SUPFAM" id="SSF52821">
    <property type="entry name" value="Rhodanese/Cell cycle control phosphatase"/>
    <property type="match status" value="1"/>
</dbReference>
<dbReference type="InterPro" id="IPR003251">
    <property type="entry name" value="Rr_diiron-bd_dom"/>
</dbReference>
<dbReference type="SUPFAM" id="SSF47240">
    <property type="entry name" value="Ferritin-like"/>
    <property type="match status" value="1"/>
</dbReference>
<dbReference type="PANTHER" id="PTHR43031:SF1">
    <property type="entry name" value="PYRIDINE NUCLEOTIDE-DISULPHIDE OXIDOREDUCTASE"/>
    <property type="match status" value="1"/>
</dbReference>
<evidence type="ECO:0000259" key="1">
    <source>
        <dbReference type="PROSITE" id="PS50206"/>
    </source>
</evidence>
<dbReference type="AlphaFoldDB" id="A0A1M5X3I5"/>
<keyword evidence="2" id="KW-0808">Transferase</keyword>
<proteinExistence type="predicted"/>
<sequence>MGWRQFFTPVRSMNASEAKAYIEELGDEGFQLIDVRQPAEYRASHLPGARLMPVADLGESSGDLDPDKPTLVYCAIGGRSRVAAQMLAGKGFSKVINMSGGIKAWRSKTAVGPEDSGLELFSGNEALTEVLSVAYGLETALLEFYESLAGQVDRQDVREMFQRLAAIEAKHQQRIVDYYRQARGGGDDEESIAGRDLGDTLEGGLTTGQYLDLYQPDLQDVGDVLSLAMAIEAQALDLYQRAADRAATSEMKEALSTIAGEERQHLRQLGELFAEQTGSGEGA</sequence>
<dbReference type="SMART" id="SM00450">
    <property type="entry name" value="RHOD"/>
    <property type="match status" value="1"/>
</dbReference>